<dbReference type="InterPro" id="IPR029060">
    <property type="entry name" value="PIN-like_dom_sf"/>
</dbReference>
<keyword evidence="2" id="KW-1185">Reference proteome</keyword>
<dbReference type="Gene3D" id="3.40.50.1010">
    <property type="entry name" value="5'-nuclease"/>
    <property type="match status" value="1"/>
</dbReference>
<dbReference type="AlphaFoldDB" id="A0A6M1LUA7"/>
<dbReference type="Proteomes" id="UP000475385">
    <property type="component" value="Unassembled WGS sequence"/>
</dbReference>
<proteinExistence type="predicted"/>
<reference evidence="1 2" key="1">
    <citation type="submission" date="2020-03" db="EMBL/GenBank/DDBJ databases">
        <title>Roseomonas stagni sp. nov., isolated from pond water in Japan.</title>
        <authorList>
            <person name="Furuhata K."/>
            <person name="Miyamoto H."/>
            <person name="Goto K."/>
        </authorList>
    </citation>
    <scope>NUCLEOTIDE SEQUENCE [LARGE SCALE GENOMIC DNA]</scope>
    <source>
        <strain evidence="1 2">PeD5</strain>
    </source>
</reference>
<protein>
    <submittedName>
        <fullName evidence="1">PIN domain-containing protein</fullName>
    </submittedName>
</protein>
<gene>
    <name evidence="1" type="ORF">G3576_28855</name>
</gene>
<organism evidence="1 2">
    <name type="scientific">Falsiroseomonas algicola</name>
    <dbReference type="NCBI Taxonomy" id="2716930"/>
    <lineage>
        <taxon>Bacteria</taxon>
        <taxon>Pseudomonadati</taxon>
        <taxon>Pseudomonadota</taxon>
        <taxon>Alphaproteobacteria</taxon>
        <taxon>Acetobacterales</taxon>
        <taxon>Roseomonadaceae</taxon>
        <taxon>Falsiroseomonas</taxon>
    </lineage>
</organism>
<name>A0A6M1LUA7_9PROT</name>
<accession>A0A6M1LUA7</accession>
<evidence type="ECO:0000313" key="1">
    <source>
        <dbReference type="EMBL" id="NGM24050.1"/>
    </source>
</evidence>
<dbReference type="RefSeq" id="WP_164697965.1">
    <property type="nucleotide sequence ID" value="NZ_JAAIKB010000023.1"/>
</dbReference>
<evidence type="ECO:0000313" key="2">
    <source>
        <dbReference type="Proteomes" id="UP000475385"/>
    </source>
</evidence>
<sequence length="190" mass="20602">MRILIETGILIDYLARGQYAVLRKAHRSGRDPQALYSDAQNLLDLVATSPVEGTISALTFYEAEEALYREISPSIKAVPNAEALRLAVCRPILNQALTAAQLFNLRILELSENAVMAVPSLPLLAEKGVRAADSLHVTTAANHDVDVIVSADSDIKQLDMLVANGKRSKMRCVDSDVALALLRSSISDSF</sequence>
<dbReference type="SUPFAM" id="SSF88723">
    <property type="entry name" value="PIN domain-like"/>
    <property type="match status" value="1"/>
</dbReference>
<comment type="caution">
    <text evidence="1">The sequence shown here is derived from an EMBL/GenBank/DDBJ whole genome shotgun (WGS) entry which is preliminary data.</text>
</comment>
<dbReference type="EMBL" id="JAAIKB010000023">
    <property type="protein sequence ID" value="NGM24050.1"/>
    <property type="molecule type" value="Genomic_DNA"/>
</dbReference>